<dbReference type="EMBL" id="LNQE01000964">
    <property type="protein sequence ID" value="KUG22458.1"/>
    <property type="molecule type" value="Genomic_DNA"/>
</dbReference>
<organism evidence="5">
    <name type="scientific">hydrocarbon metagenome</name>
    <dbReference type="NCBI Taxonomy" id="938273"/>
    <lineage>
        <taxon>unclassified sequences</taxon>
        <taxon>metagenomes</taxon>
        <taxon>ecological metagenomes</taxon>
    </lineage>
</organism>
<dbReference type="InterPro" id="IPR013601">
    <property type="entry name" value="FAE1_typ3_polyketide_synth"/>
</dbReference>
<feature type="domain" description="FAE" evidence="3">
    <location>
        <begin position="67"/>
        <end position="158"/>
    </location>
</feature>
<accession>A0A0W8FNF6</accession>
<dbReference type="GO" id="GO:0016747">
    <property type="term" value="F:acyltransferase activity, transferring groups other than amino-acyl groups"/>
    <property type="evidence" value="ECO:0007669"/>
    <property type="project" value="InterPro"/>
</dbReference>
<name>A0A0W8FNF6_9ZZZZ</name>
<dbReference type="GO" id="GO:0016020">
    <property type="term" value="C:membrane"/>
    <property type="evidence" value="ECO:0007669"/>
    <property type="project" value="InterPro"/>
</dbReference>
<dbReference type="AlphaFoldDB" id="A0A0W8FNF6"/>
<dbReference type="CDD" id="cd00830">
    <property type="entry name" value="KAS_III"/>
    <property type="match status" value="1"/>
</dbReference>
<protein>
    <submittedName>
        <fullName evidence="5">3-oxoacyl-synthase iii in alkane synthesis cluster</fullName>
    </submittedName>
</protein>
<keyword evidence="2" id="KW-0012">Acyltransferase</keyword>
<dbReference type="InterPro" id="IPR016039">
    <property type="entry name" value="Thiolase-like"/>
</dbReference>
<dbReference type="Pfam" id="PF08392">
    <property type="entry name" value="FAE1_CUT1_RppA"/>
    <property type="match status" value="1"/>
</dbReference>
<evidence type="ECO:0000259" key="3">
    <source>
        <dbReference type="Pfam" id="PF08392"/>
    </source>
</evidence>
<proteinExistence type="predicted"/>
<comment type="caution">
    <text evidence="5">The sequence shown here is derived from an EMBL/GenBank/DDBJ whole genome shotgun (WGS) entry which is preliminary data.</text>
</comment>
<sequence length="343" mass="37554">MKFKNVVISSFAYYLPEQIMTSEEIENRLASVYKRLKLPAGRIELMTGIKERRFWPPGTRPSDLSAQAARNLFEKNTVKPENIDLLIHASVCRDFLEPPTSSIVHHNLGLRPETIFFDLSNACLGVMSSIVVAANMIENNFIKHALIVSGENGSPLLFQTIERLLQDDGLTRKGIKKYIANLTIGSAAVAYTVSHKDCVPDGHLLLGGASLADSSANVLCHGDGNTSSLMMETDSEELMQSGVALAKKTWEETKRELEWTNEDVDCFIGHQVGVAHETLLKQTLKLDNCPTFTTYGYLGNTGASALPITLNLFEEQKGIARGSNVGLLGIGSGLNSIMLGVKW</sequence>
<dbReference type="Pfam" id="PF08541">
    <property type="entry name" value="ACP_syn_III_C"/>
    <property type="match status" value="1"/>
</dbReference>
<gene>
    <name evidence="5" type="ORF">ASZ90_007741</name>
</gene>
<dbReference type="NCBIfam" id="NF006720">
    <property type="entry name" value="PRK09258.1"/>
    <property type="match status" value="1"/>
</dbReference>
<evidence type="ECO:0000256" key="2">
    <source>
        <dbReference type="ARBA" id="ARBA00023315"/>
    </source>
</evidence>
<evidence type="ECO:0000256" key="1">
    <source>
        <dbReference type="ARBA" id="ARBA00022679"/>
    </source>
</evidence>
<dbReference type="GO" id="GO:0044550">
    <property type="term" value="P:secondary metabolite biosynthetic process"/>
    <property type="evidence" value="ECO:0007669"/>
    <property type="project" value="TreeGrafter"/>
</dbReference>
<dbReference type="InterPro" id="IPR013747">
    <property type="entry name" value="ACP_syn_III_C"/>
</dbReference>
<feature type="domain" description="Beta-ketoacyl-[acyl-carrier-protein] synthase III C-terminal" evidence="4">
    <location>
        <begin position="257"/>
        <end position="336"/>
    </location>
</feature>
<keyword evidence="1" id="KW-0808">Transferase</keyword>
<dbReference type="PANTHER" id="PTHR34069">
    <property type="entry name" value="3-OXOACYL-[ACYL-CARRIER-PROTEIN] SYNTHASE 3"/>
    <property type="match status" value="1"/>
</dbReference>
<evidence type="ECO:0000313" key="5">
    <source>
        <dbReference type="EMBL" id="KUG22458.1"/>
    </source>
</evidence>
<reference evidence="5" key="1">
    <citation type="journal article" date="2015" name="Proc. Natl. Acad. Sci. U.S.A.">
        <title>Networks of energetic and metabolic interactions define dynamics in microbial communities.</title>
        <authorList>
            <person name="Embree M."/>
            <person name="Liu J.K."/>
            <person name="Al-Bassam M.M."/>
            <person name="Zengler K."/>
        </authorList>
    </citation>
    <scope>NUCLEOTIDE SEQUENCE</scope>
</reference>
<evidence type="ECO:0000259" key="4">
    <source>
        <dbReference type="Pfam" id="PF08541"/>
    </source>
</evidence>
<dbReference type="GO" id="GO:0006633">
    <property type="term" value="P:fatty acid biosynthetic process"/>
    <property type="evidence" value="ECO:0007669"/>
    <property type="project" value="InterPro"/>
</dbReference>
<dbReference type="SUPFAM" id="SSF53901">
    <property type="entry name" value="Thiolase-like"/>
    <property type="match status" value="1"/>
</dbReference>
<dbReference type="Gene3D" id="3.40.47.10">
    <property type="match status" value="2"/>
</dbReference>
<dbReference type="PANTHER" id="PTHR34069:SF3">
    <property type="entry name" value="ACYL-COA:ACYL-COA ALKYLTRANSFERASE"/>
    <property type="match status" value="1"/>
</dbReference>